<keyword evidence="2" id="KW-1185">Reference proteome</keyword>
<dbReference type="Proteomes" id="UP000095285">
    <property type="component" value="Unassembled WGS sequence"/>
</dbReference>
<evidence type="ECO:0000256" key="1">
    <source>
        <dbReference type="SAM" id="MobiDB-lite"/>
    </source>
</evidence>
<dbReference type="InterPro" id="IPR027124">
    <property type="entry name" value="Swc5/CFDP1/2"/>
</dbReference>
<dbReference type="PANTHER" id="PTHR23227:SF85">
    <property type="entry name" value="CRANIOFACIAL DEVELOPMENT PROTEIN 2"/>
    <property type="match status" value="1"/>
</dbReference>
<reference evidence="2" key="1">
    <citation type="submission" date="2012-04" db="EMBL/GenBank/DDBJ databases">
        <title>The Genome Sequence of Loa loa.</title>
        <authorList>
            <consortium name="The Broad Institute Genome Sequencing Platform"/>
            <consortium name="Broad Institute Genome Sequencing Center for Infectious Disease"/>
            <person name="Nutman T.B."/>
            <person name="Fink D.L."/>
            <person name="Russ C."/>
            <person name="Young S."/>
            <person name="Zeng Q."/>
            <person name="Gargeya S."/>
            <person name="Alvarado L."/>
            <person name="Berlin A."/>
            <person name="Chapman S.B."/>
            <person name="Chen Z."/>
            <person name="Freedman E."/>
            <person name="Gellesch M."/>
            <person name="Goldberg J."/>
            <person name="Griggs A."/>
            <person name="Gujja S."/>
            <person name="Heilman E.R."/>
            <person name="Heiman D."/>
            <person name="Howarth C."/>
            <person name="Mehta T."/>
            <person name="Neiman D."/>
            <person name="Pearson M."/>
            <person name="Roberts A."/>
            <person name="Saif S."/>
            <person name="Shea T."/>
            <person name="Shenoy N."/>
            <person name="Sisk P."/>
            <person name="Stolte C."/>
            <person name="Sykes S."/>
            <person name="White J."/>
            <person name="Yandava C."/>
            <person name="Haas B."/>
            <person name="Henn M.R."/>
            <person name="Nusbaum C."/>
            <person name="Birren B."/>
        </authorList>
    </citation>
    <scope>NUCLEOTIDE SEQUENCE [LARGE SCALE GENOMIC DNA]</scope>
</reference>
<feature type="region of interest" description="Disordered" evidence="1">
    <location>
        <begin position="1"/>
        <end position="26"/>
    </location>
</feature>
<protein>
    <submittedName>
        <fullName evidence="3">Endonuclease/exonuclease/phosphatase domain-containing protein</fullName>
    </submittedName>
</protein>
<evidence type="ECO:0000313" key="3">
    <source>
        <dbReference type="WBParaSite" id="EN70_2296"/>
    </source>
</evidence>
<name>A0A1I7VGI5_LOALO</name>
<reference evidence="3" key="2">
    <citation type="submission" date="2016-11" db="UniProtKB">
        <authorList>
            <consortium name="WormBaseParasite"/>
        </authorList>
    </citation>
    <scope>IDENTIFICATION</scope>
</reference>
<accession>A0A1I7VGI5</accession>
<organism evidence="2 3">
    <name type="scientific">Loa loa</name>
    <name type="common">Eye worm</name>
    <name type="synonym">Filaria loa</name>
    <dbReference type="NCBI Taxonomy" id="7209"/>
    <lineage>
        <taxon>Eukaryota</taxon>
        <taxon>Metazoa</taxon>
        <taxon>Ecdysozoa</taxon>
        <taxon>Nematoda</taxon>
        <taxon>Chromadorea</taxon>
        <taxon>Rhabditida</taxon>
        <taxon>Spirurina</taxon>
        <taxon>Spiruromorpha</taxon>
        <taxon>Filarioidea</taxon>
        <taxon>Onchocercidae</taxon>
        <taxon>Loa</taxon>
    </lineage>
</organism>
<dbReference type="AlphaFoldDB" id="A0A1I7VGI5"/>
<sequence length="122" mass="13986">MVKKSIASKLENPPTDHSDHASHYTTSNKFSHAPILQTDLVEKKKNRFYTNLCRFIQKVPSYDKVIIFGDLNARVEKNFEAWKSVLGKHGIGNCNDNERFLLEFCAKQQLTITNVIFQQGTV</sequence>
<proteinExistence type="predicted"/>
<dbReference type="WBParaSite" id="EN70_2296">
    <property type="protein sequence ID" value="EN70_2296"/>
    <property type="gene ID" value="EN70_2296"/>
</dbReference>
<dbReference type="STRING" id="7209.A0A1I7VGI5"/>
<evidence type="ECO:0000313" key="2">
    <source>
        <dbReference type="Proteomes" id="UP000095285"/>
    </source>
</evidence>
<dbReference type="SUPFAM" id="SSF56219">
    <property type="entry name" value="DNase I-like"/>
    <property type="match status" value="1"/>
</dbReference>
<dbReference type="PANTHER" id="PTHR23227">
    <property type="entry name" value="BUCENTAUR RELATED"/>
    <property type="match status" value="1"/>
</dbReference>
<dbReference type="Gene3D" id="3.60.10.10">
    <property type="entry name" value="Endonuclease/exonuclease/phosphatase"/>
    <property type="match status" value="1"/>
</dbReference>
<dbReference type="InterPro" id="IPR036691">
    <property type="entry name" value="Endo/exonu/phosph_ase_sf"/>
</dbReference>